<feature type="region of interest" description="Disordered" evidence="1">
    <location>
        <begin position="65"/>
        <end position="112"/>
    </location>
</feature>
<dbReference type="AlphaFoldDB" id="A0A2Z5G4D3"/>
<proteinExistence type="predicted"/>
<dbReference type="OrthoDB" id="120439at2"/>
<keyword evidence="3" id="KW-1185">Reference proteome</keyword>
<evidence type="ECO:0000256" key="1">
    <source>
        <dbReference type="SAM" id="MobiDB-lite"/>
    </source>
</evidence>
<dbReference type="EMBL" id="CP030840">
    <property type="protein sequence ID" value="AXC13968.1"/>
    <property type="molecule type" value="Genomic_DNA"/>
</dbReference>
<gene>
    <name evidence="2" type="ORF">ACPOL_4700</name>
</gene>
<sequence>MPLLEVIQTRQVSASIRLTDSTATQVDQYAAFIHASADDVVEQALAYVFLKDRDFQDFLKTPQAKQASSTLRIRRAPANDAAEPPARKSVSAASSPAHAPAQPAAFVAGSKA</sequence>
<reference evidence="2 3" key="1">
    <citation type="journal article" date="2018" name="Front. Microbiol.">
        <title>Hydrolytic Capabilities as a Key to Environmental Success: Chitinolytic and Cellulolytic Acidobacteria From Acidic Sub-arctic Soils and Boreal Peatlands.</title>
        <authorList>
            <person name="Belova S.E."/>
            <person name="Ravin N.V."/>
            <person name="Pankratov T.A."/>
            <person name="Rakitin A.L."/>
            <person name="Ivanova A.A."/>
            <person name="Beletsky A.V."/>
            <person name="Mardanov A.V."/>
            <person name="Sinninghe Damste J.S."/>
            <person name="Dedysh S.N."/>
        </authorList>
    </citation>
    <scope>NUCLEOTIDE SEQUENCE [LARGE SCALE GENOMIC DNA]</scope>
    <source>
        <strain evidence="2 3">SBC82</strain>
    </source>
</reference>
<dbReference type="Proteomes" id="UP000253606">
    <property type="component" value="Chromosome"/>
</dbReference>
<evidence type="ECO:0000313" key="3">
    <source>
        <dbReference type="Proteomes" id="UP000253606"/>
    </source>
</evidence>
<dbReference type="KEGG" id="abas:ACPOL_4700"/>
<evidence type="ECO:0000313" key="2">
    <source>
        <dbReference type="EMBL" id="AXC13968.1"/>
    </source>
</evidence>
<accession>A0A2Z5G4D3</accession>
<feature type="compositionally biased region" description="Low complexity" evidence="1">
    <location>
        <begin position="89"/>
        <end position="112"/>
    </location>
</feature>
<organism evidence="2 3">
    <name type="scientific">Acidisarcina polymorpha</name>
    <dbReference type="NCBI Taxonomy" id="2211140"/>
    <lineage>
        <taxon>Bacteria</taxon>
        <taxon>Pseudomonadati</taxon>
        <taxon>Acidobacteriota</taxon>
        <taxon>Terriglobia</taxon>
        <taxon>Terriglobales</taxon>
        <taxon>Acidobacteriaceae</taxon>
        <taxon>Acidisarcina</taxon>
    </lineage>
</organism>
<protein>
    <submittedName>
        <fullName evidence="2">Uncharacterized protein</fullName>
    </submittedName>
</protein>
<name>A0A2Z5G4D3_9BACT</name>
<dbReference type="RefSeq" id="WP_114208847.1">
    <property type="nucleotide sequence ID" value="NZ_CP030840.1"/>
</dbReference>